<dbReference type="AlphaFoldDB" id="A0A1M6RZX9"/>
<dbReference type="CDD" id="cd10451">
    <property type="entry name" value="GIY-YIG_LuxR_like"/>
    <property type="match status" value="1"/>
</dbReference>
<dbReference type="Gene3D" id="3.40.1440.10">
    <property type="entry name" value="GIY-YIG endonuclease"/>
    <property type="match status" value="1"/>
</dbReference>
<organism evidence="1 2">
    <name type="scientific">Desulforamulus aeronauticus DSM 10349</name>
    <dbReference type="NCBI Taxonomy" id="1121421"/>
    <lineage>
        <taxon>Bacteria</taxon>
        <taxon>Bacillati</taxon>
        <taxon>Bacillota</taxon>
        <taxon>Clostridia</taxon>
        <taxon>Eubacteriales</taxon>
        <taxon>Peptococcaceae</taxon>
        <taxon>Desulforamulus</taxon>
    </lineage>
</organism>
<dbReference type="EMBL" id="FRAR01000012">
    <property type="protein sequence ID" value="SHK38013.1"/>
    <property type="molecule type" value="Genomic_DNA"/>
</dbReference>
<reference evidence="2" key="1">
    <citation type="submission" date="2016-11" db="EMBL/GenBank/DDBJ databases">
        <authorList>
            <person name="Varghese N."/>
            <person name="Submissions S."/>
        </authorList>
    </citation>
    <scope>NUCLEOTIDE SEQUENCE [LARGE SCALE GENOMIC DNA]</scope>
    <source>
        <strain evidence="2">DSM 10349</strain>
    </source>
</reference>
<dbReference type="Proteomes" id="UP000183997">
    <property type="component" value="Unassembled WGS sequence"/>
</dbReference>
<dbReference type="InterPro" id="IPR035901">
    <property type="entry name" value="GIY-YIG_endonuc_sf"/>
</dbReference>
<evidence type="ECO:0000313" key="2">
    <source>
        <dbReference type="Proteomes" id="UP000183997"/>
    </source>
</evidence>
<proteinExistence type="predicted"/>
<name>A0A1M6RZX9_9FIRM</name>
<dbReference type="OrthoDB" id="9789954at2"/>
<dbReference type="SUPFAM" id="SSF82771">
    <property type="entry name" value="GIY-YIG endonuclease"/>
    <property type="match status" value="1"/>
</dbReference>
<protein>
    <recommendedName>
        <fullName evidence="3">GIY-YIG nuclease family protein</fullName>
    </recommendedName>
</protein>
<dbReference type="STRING" id="1121421.SAMN02745123_01647"/>
<dbReference type="RefSeq" id="WP_072912941.1">
    <property type="nucleotide sequence ID" value="NZ_FRAR01000012.1"/>
</dbReference>
<keyword evidence="2" id="KW-1185">Reference proteome</keyword>
<sequence>MDRKKELKEQYKQTKPPMGIFMIRSNADNKCFIEVTPNLKGKINSAKFQLENGSHRNRELQQAWRELGETAFTIEVLENLEYDKDEMKTDYTEDLALLKMMWEEKLAKEGMEFYKR</sequence>
<evidence type="ECO:0008006" key="3">
    <source>
        <dbReference type="Google" id="ProtNLM"/>
    </source>
</evidence>
<gene>
    <name evidence="1" type="ORF">SAMN02745123_01647</name>
</gene>
<accession>A0A1M6RZX9</accession>
<evidence type="ECO:0000313" key="1">
    <source>
        <dbReference type="EMBL" id="SHK38013.1"/>
    </source>
</evidence>